<dbReference type="GO" id="GO:0005737">
    <property type="term" value="C:cytoplasm"/>
    <property type="evidence" value="ECO:0007669"/>
    <property type="project" value="TreeGrafter"/>
</dbReference>
<dbReference type="RefSeq" id="XP_068350500.1">
    <property type="nucleotide sequence ID" value="XM_068510826.1"/>
</dbReference>
<dbReference type="GO" id="GO:0000151">
    <property type="term" value="C:ubiquitin ligase complex"/>
    <property type="evidence" value="ECO:0007669"/>
    <property type="project" value="TreeGrafter"/>
</dbReference>
<reference evidence="13" key="1">
    <citation type="submission" date="2016-10" db="EMBL/GenBank/DDBJ databases">
        <authorList>
            <person name="Benchimol M."/>
            <person name="Almeida L.G."/>
            <person name="Vasconcelos A.T."/>
            <person name="Perreira-Neves A."/>
            <person name="Rosa I.A."/>
            <person name="Tasca T."/>
            <person name="Bogo M.R."/>
            <person name="de Souza W."/>
        </authorList>
    </citation>
    <scope>NUCLEOTIDE SEQUENCE [LARGE SCALE GENOMIC DNA]</scope>
    <source>
        <strain evidence="13">K</strain>
    </source>
</reference>
<evidence type="ECO:0000256" key="9">
    <source>
        <dbReference type="PROSITE-ProRule" id="PRU00508"/>
    </source>
</evidence>
<dbReference type="FunFam" id="2.10.110.30:FF:000002">
    <property type="entry name" value="Putative e3 ubiquitin-protein ligase ubr3"/>
    <property type="match status" value="1"/>
</dbReference>
<dbReference type="OrthoDB" id="26387at2759"/>
<organism evidence="13 14">
    <name type="scientific">Tritrichomonas foetus</name>
    <dbReference type="NCBI Taxonomy" id="1144522"/>
    <lineage>
        <taxon>Eukaryota</taxon>
        <taxon>Metamonada</taxon>
        <taxon>Parabasalia</taxon>
        <taxon>Tritrichomonadida</taxon>
        <taxon>Tritrichomonadidae</taxon>
        <taxon>Tritrichomonas</taxon>
    </lineage>
</organism>
<comment type="catalytic activity">
    <reaction evidence="1 10">
        <text>S-ubiquitinyl-[E2 ubiquitin-conjugating enzyme]-L-cysteine + [acceptor protein]-L-lysine = [E2 ubiquitin-conjugating enzyme]-L-cysteine + N(6)-ubiquitinyl-[acceptor protein]-L-lysine.</text>
        <dbReference type="EC" id="2.3.2.27"/>
    </reaction>
</comment>
<keyword evidence="5 10" id="KW-0863">Zinc-finger</keyword>
<dbReference type="Gene3D" id="2.10.110.30">
    <property type="match status" value="1"/>
</dbReference>
<dbReference type="SMART" id="SM00396">
    <property type="entry name" value="ZnF_UBR1"/>
    <property type="match status" value="1"/>
</dbReference>
<dbReference type="GO" id="GO:0061630">
    <property type="term" value="F:ubiquitin protein ligase activity"/>
    <property type="evidence" value="ECO:0007669"/>
    <property type="project" value="UniProtKB-UniRule"/>
</dbReference>
<evidence type="ECO:0000256" key="3">
    <source>
        <dbReference type="ARBA" id="ARBA00022679"/>
    </source>
</evidence>
<evidence type="ECO:0000256" key="5">
    <source>
        <dbReference type="ARBA" id="ARBA00022771"/>
    </source>
</evidence>
<dbReference type="Proteomes" id="UP000179807">
    <property type="component" value="Unassembled WGS sequence"/>
</dbReference>
<dbReference type="UniPathway" id="UPA00143"/>
<feature type="region of interest" description="Disordered" evidence="11">
    <location>
        <begin position="341"/>
        <end position="360"/>
    </location>
</feature>
<evidence type="ECO:0000259" key="12">
    <source>
        <dbReference type="PROSITE" id="PS51157"/>
    </source>
</evidence>
<feature type="compositionally biased region" description="Acidic residues" evidence="11">
    <location>
        <begin position="294"/>
        <end position="305"/>
    </location>
</feature>
<dbReference type="GeneID" id="94845530"/>
<dbReference type="InterPro" id="IPR003126">
    <property type="entry name" value="Znf_UBR"/>
</dbReference>
<dbReference type="CDD" id="cd19670">
    <property type="entry name" value="UBR-box_UBR1_2_3"/>
    <property type="match status" value="1"/>
</dbReference>
<dbReference type="InterPro" id="IPR039164">
    <property type="entry name" value="UBR1-like"/>
</dbReference>
<comment type="similarity">
    <text evidence="8 10">Belongs to the E3 ubiquitin-protein ligase UBR1-like family.</text>
</comment>
<feature type="region of interest" description="Disordered" evidence="11">
    <location>
        <begin position="292"/>
        <end position="328"/>
    </location>
</feature>
<feature type="compositionally biased region" description="Polar residues" evidence="11">
    <location>
        <begin position="341"/>
        <end position="352"/>
    </location>
</feature>
<keyword evidence="7 10" id="KW-0862">Zinc</keyword>
<keyword evidence="14" id="KW-1185">Reference proteome</keyword>
<dbReference type="EMBL" id="MLAK01001120">
    <property type="protein sequence ID" value="OHS97363.1"/>
    <property type="molecule type" value="Genomic_DNA"/>
</dbReference>
<dbReference type="PANTHER" id="PTHR21497:SF24">
    <property type="entry name" value="E3 UBIQUITIN-PROTEIN LIGASE UBR1"/>
    <property type="match status" value="1"/>
</dbReference>
<evidence type="ECO:0000256" key="1">
    <source>
        <dbReference type="ARBA" id="ARBA00000900"/>
    </source>
</evidence>
<proteinExistence type="inferred from homology"/>
<evidence type="ECO:0000256" key="8">
    <source>
        <dbReference type="ARBA" id="ARBA00046341"/>
    </source>
</evidence>
<comment type="caution">
    <text evidence="13">The sequence shown here is derived from an EMBL/GenBank/DDBJ whole genome shotgun (WGS) entry which is preliminary data.</text>
</comment>
<comment type="function">
    <text evidence="10">Ubiquitin ligase protein which is a component of the N-end rule pathway. Recognizes and binds to proteins bearing specific N-terminal residues that are destabilizing according to the N-end rule, leading to their ubiquitination and subsequent degradation.</text>
</comment>
<evidence type="ECO:0000256" key="2">
    <source>
        <dbReference type="ARBA" id="ARBA00004906"/>
    </source>
</evidence>
<feature type="zinc finger region" description="UBR-type" evidence="9">
    <location>
        <begin position="63"/>
        <end position="133"/>
    </location>
</feature>
<evidence type="ECO:0000313" key="14">
    <source>
        <dbReference type="Proteomes" id="UP000179807"/>
    </source>
</evidence>
<keyword evidence="6 10" id="KW-0833">Ubl conjugation pathway</keyword>
<dbReference type="Pfam" id="PF02207">
    <property type="entry name" value="zf-UBR"/>
    <property type="match status" value="1"/>
</dbReference>
<comment type="pathway">
    <text evidence="2 10">Protein modification; protein ubiquitination.</text>
</comment>
<evidence type="ECO:0000256" key="6">
    <source>
        <dbReference type="ARBA" id="ARBA00022786"/>
    </source>
</evidence>
<keyword evidence="4 10" id="KW-0479">Metal-binding</keyword>
<dbReference type="PANTHER" id="PTHR21497">
    <property type="entry name" value="UBIQUITIN LIGASE E3 ALPHA-RELATED"/>
    <property type="match status" value="1"/>
</dbReference>
<feature type="domain" description="UBR-type" evidence="12">
    <location>
        <begin position="63"/>
        <end position="133"/>
    </location>
</feature>
<dbReference type="GO" id="GO:0016567">
    <property type="term" value="P:protein ubiquitination"/>
    <property type="evidence" value="ECO:0007669"/>
    <property type="project" value="UniProtKB-UniRule"/>
</dbReference>
<gene>
    <name evidence="13" type="ORF">TRFO_36418</name>
</gene>
<dbReference type="EC" id="2.3.2.27" evidence="10"/>
<sequence>MLVSLHFSHFLHKMDESLYKSLSLLFSIDQDSAFRHCESILCGSNFRSFPDFINYYRKKLKCHTCQASWDDGCLAGHCLDCQKVDNSCICIKCFIEGGHSNHRAYLTKSGMGNCDCGDISFWKKEGFCPSHSGYDENSESSELPPELREKMIAVFCAALKNFIFLGNHDFEHFEDLIDWLNVFIPIGDAFRRCVCIAFNRIFRQSGFIMAISTFKKESMDLMINFFGSLINDSEFSLHFGYRSLVEYPTLVWMMLKTVADQTTNDIEVLQTFQEFCFHSFAPQTIEFLVQQSEDKDEEEEQEGDEKQESGQANETKNEIENNADKSHEIALQSNDITATKLYNSSKETNQSKTNIEETDIEETNIEETNIEETDIEETNIEETNIEETDIEETNIEETITEEINTEKYNHRSNSDRLTERKSIMNSQLNSRKMETKSTLNTKFHTEKKKNPFHQSKNESKKKKLCYLNEPCDWVSIFEEILVLLLNFYSRDPSFAFFSKTKMDNHFSHLQSLLLLASKITHQEKKSSTMLQNFRSPTSNARR</sequence>
<dbReference type="VEuPathDB" id="TrichDB:TRFO_36418"/>
<name>A0A1J4JII8_9EUKA</name>
<evidence type="ECO:0000313" key="13">
    <source>
        <dbReference type="EMBL" id="OHS97363.1"/>
    </source>
</evidence>
<dbReference type="PROSITE" id="PS51157">
    <property type="entry name" value="ZF_UBR"/>
    <property type="match status" value="1"/>
</dbReference>
<protein>
    <recommendedName>
        <fullName evidence="10">E3 ubiquitin-protein ligase</fullName>
        <ecNumber evidence="10">2.3.2.27</ecNumber>
    </recommendedName>
</protein>
<evidence type="ECO:0000256" key="4">
    <source>
        <dbReference type="ARBA" id="ARBA00022723"/>
    </source>
</evidence>
<evidence type="ECO:0000256" key="10">
    <source>
        <dbReference type="RuleBase" id="RU366018"/>
    </source>
</evidence>
<dbReference type="AlphaFoldDB" id="A0A1J4JII8"/>
<keyword evidence="3 10" id="KW-0808">Transferase</keyword>
<feature type="compositionally biased region" description="Basic and acidic residues" evidence="11">
    <location>
        <begin position="315"/>
        <end position="328"/>
    </location>
</feature>
<evidence type="ECO:0000256" key="7">
    <source>
        <dbReference type="ARBA" id="ARBA00022833"/>
    </source>
</evidence>
<accession>A0A1J4JII8</accession>
<dbReference type="GO" id="GO:0071596">
    <property type="term" value="P:ubiquitin-dependent protein catabolic process via the N-end rule pathway"/>
    <property type="evidence" value="ECO:0007669"/>
    <property type="project" value="UniProtKB-UniRule"/>
</dbReference>
<evidence type="ECO:0000256" key="11">
    <source>
        <dbReference type="SAM" id="MobiDB-lite"/>
    </source>
</evidence>
<dbReference type="GO" id="GO:0008270">
    <property type="term" value="F:zinc ion binding"/>
    <property type="evidence" value="ECO:0007669"/>
    <property type="project" value="UniProtKB-UniRule"/>
</dbReference>